<comment type="caution">
    <text evidence="3">The sequence shown here is derived from an EMBL/GenBank/DDBJ whole genome shotgun (WGS) entry which is preliminary data.</text>
</comment>
<feature type="domain" description="CID" evidence="2">
    <location>
        <begin position="153"/>
        <end position="302"/>
    </location>
</feature>
<feature type="compositionally biased region" description="Basic residues" evidence="1">
    <location>
        <begin position="483"/>
        <end position="517"/>
    </location>
</feature>
<gene>
    <name evidence="3" type="ORF">L249_7646</name>
</gene>
<feature type="compositionally biased region" description="Basic residues" evidence="1">
    <location>
        <begin position="610"/>
        <end position="625"/>
    </location>
</feature>
<dbReference type="InterPro" id="IPR008942">
    <property type="entry name" value="ENTH_VHS"/>
</dbReference>
<feature type="compositionally biased region" description="Basic and acidic residues" evidence="1">
    <location>
        <begin position="433"/>
        <end position="443"/>
    </location>
</feature>
<feature type="compositionally biased region" description="Basic and acidic residues" evidence="1">
    <location>
        <begin position="84"/>
        <end position="94"/>
    </location>
</feature>
<proteinExistence type="predicted"/>
<evidence type="ECO:0000313" key="4">
    <source>
        <dbReference type="Proteomes" id="UP000253664"/>
    </source>
</evidence>
<evidence type="ECO:0000313" key="3">
    <source>
        <dbReference type="EMBL" id="RCI11217.1"/>
    </source>
</evidence>
<feature type="compositionally biased region" description="Low complexity" evidence="1">
    <location>
        <begin position="557"/>
        <end position="583"/>
    </location>
</feature>
<dbReference type="Pfam" id="PF15932">
    <property type="entry name" value="DUF4748"/>
    <property type="match status" value="1"/>
</dbReference>
<feature type="compositionally biased region" description="Basic and acidic residues" evidence="1">
    <location>
        <begin position="36"/>
        <end position="47"/>
    </location>
</feature>
<dbReference type="InterPro" id="IPR006569">
    <property type="entry name" value="CID_dom"/>
</dbReference>
<evidence type="ECO:0000259" key="2">
    <source>
        <dbReference type="PROSITE" id="PS51391"/>
    </source>
</evidence>
<feature type="region of interest" description="Disordered" evidence="1">
    <location>
        <begin position="36"/>
        <end position="100"/>
    </location>
</feature>
<feature type="region of interest" description="Disordered" evidence="1">
    <location>
        <begin position="433"/>
        <end position="659"/>
    </location>
</feature>
<sequence>MNTVRSFWYAASTMAFGRPGAGAYFLAKREINADRQSKLDQARKKQAETQALQSTEHARTDSAGSPSQEASSDPAPTRHAPATEAERIAEKSKYESSVPYRRPKGDRFSYFGHPHRPPRLSCDAIATMVTTPELSIAKASLTASLLRADPESLNRAAVNDFLELLNTTLDQCSRPNVKKSKDWVLANVVPSKGRASTLGKYLVALAESMEKDFDRPSVRRRRLHVLFIANDVLHHTVVGRGDQHLVQAWEAHLPAMIATASTFEKCPKHLAKVRALIDLWETKGYVSADLVNRLRETFTRHSDKESGTRIHMTPAAFELAKEAPYIMPAVHGDPSLPWHEQPASLWLAQLRPGMTKPMRRSLVRPVQLNPGPASEVLIKAVKDILEDADTLYRKESLRDRANADFNPLGERLDQRPQTYWGWSPQFCRRVKEGRHYVPKDRPRSRSRSRRRSSSCPSRPSRSPKRSRFASSRSPRSRDASRSPARHHSRSRSGSRRRRGQHASSGFHRRSPNSRHGHKDGPYSRSRSLSPPRRRRDGSYSRSRSPGPRRGRTDLRRSYSGSESRDSSGSQVSRLESSRSASPSDKAPDPDSISYERTAQQMQKQKEKEQRLKRRLKQKKRQKKQQSRTMGGAFIPPRRPFLPPPIDYPGYDYGYGYSQR</sequence>
<dbReference type="InterPro" id="IPR031833">
    <property type="entry name" value="DUF4748"/>
</dbReference>
<dbReference type="PROSITE" id="PS51391">
    <property type="entry name" value="CID"/>
    <property type="match status" value="1"/>
</dbReference>
<feature type="compositionally biased region" description="Polar residues" evidence="1">
    <location>
        <begin position="62"/>
        <end position="71"/>
    </location>
</feature>
<protein>
    <recommendedName>
        <fullName evidence="2">CID domain-containing protein</fullName>
    </recommendedName>
</protein>
<dbReference type="EMBL" id="LKCN02000010">
    <property type="protein sequence ID" value="RCI11217.1"/>
    <property type="molecule type" value="Genomic_DNA"/>
</dbReference>
<dbReference type="Pfam" id="PF04818">
    <property type="entry name" value="CID"/>
    <property type="match status" value="1"/>
</dbReference>
<dbReference type="Gene3D" id="1.25.40.90">
    <property type="match status" value="1"/>
</dbReference>
<organism evidence="3 4">
    <name type="scientific">Ophiocordyceps polyrhachis-furcata BCC 54312</name>
    <dbReference type="NCBI Taxonomy" id="1330021"/>
    <lineage>
        <taxon>Eukaryota</taxon>
        <taxon>Fungi</taxon>
        <taxon>Dikarya</taxon>
        <taxon>Ascomycota</taxon>
        <taxon>Pezizomycotina</taxon>
        <taxon>Sordariomycetes</taxon>
        <taxon>Hypocreomycetidae</taxon>
        <taxon>Hypocreales</taxon>
        <taxon>Ophiocordycipitaceae</taxon>
        <taxon>Ophiocordyceps</taxon>
    </lineage>
</organism>
<evidence type="ECO:0000256" key="1">
    <source>
        <dbReference type="SAM" id="MobiDB-lite"/>
    </source>
</evidence>
<feature type="compositionally biased region" description="Low complexity" evidence="1">
    <location>
        <begin position="647"/>
        <end position="659"/>
    </location>
</feature>
<dbReference type="STRING" id="1330021.A0A367L9W7"/>
<dbReference type="GO" id="GO:0006874">
    <property type="term" value="P:intracellular calcium ion homeostasis"/>
    <property type="evidence" value="ECO:0007669"/>
    <property type="project" value="TreeGrafter"/>
</dbReference>
<accession>A0A367L9W7</accession>
<reference evidence="3 4" key="1">
    <citation type="journal article" date="2015" name="BMC Genomics">
        <title>Insights from the genome of Ophiocordyceps polyrhachis-furcata to pathogenicity and host specificity in insect fungi.</title>
        <authorList>
            <person name="Wichadakul D."/>
            <person name="Kobmoo N."/>
            <person name="Ingsriswang S."/>
            <person name="Tangphatsornruang S."/>
            <person name="Chantasingh D."/>
            <person name="Luangsa-ard J.J."/>
            <person name="Eurwilaichitr L."/>
        </authorList>
    </citation>
    <scope>NUCLEOTIDE SEQUENCE [LARGE SCALE GENOMIC DNA]</scope>
    <source>
        <strain evidence="3 4">BCC 54312</strain>
    </source>
</reference>
<dbReference type="AlphaFoldDB" id="A0A367L9W7"/>
<dbReference type="GO" id="GO:0048471">
    <property type="term" value="C:perinuclear region of cytoplasm"/>
    <property type="evidence" value="ECO:0007669"/>
    <property type="project" value="TreeGrafter"/>
</dbReference>
<dbReference type="OrthoDB" id="21470at2759"/>
<keyword evidence="4" id="KW-1185">Reference proteome</keyword>
<dbReference type="PANTHER" id="PTHR12323">
    <property type="entry name" value="SR-RELATED CTD ASSOCIATED FACTOR 6"/>
    <property type="match status" value="1"/>
</dbReference>
<dbReference type="PANTHER" id="PTHR12323:SF0">
    <property type="entry name" value="CALCIUM HOMEOSTASIS ENDOPLASMIC RETICULUM PROTEIN"/>
    <property type="match status" value="1"/>
</dbReference>
<name>A0A367L9W7_9HYPO</name>
<dbReference type="Proteomes" id="UP000253664">
    <property type="component" value="Unassembled WGS sequence"/>
</dbReference>
<feature type="compositionally biased region" description="Pro residues" evidence="1">
    <location>
        <begin position="636"/>
        <end position="646"/>
    </location>
</feature>